<reference evidence="1" key="1">
    <citation type="submission" date="2023-08" db="EMBL/GenBank/DDBJ databases">
        <title>Reference Genome Resource for the Citrus Pathogen Phytophthora citrophthora.</title>
        <authorList>
            <person name="Moller H."/>
            <person name="Coetzee B."/>
            <person name="Rose L.J."/>
            <person name="Van Niekerk J.M."/>
        </authorList>
    </citation>
    <scope>NUCLEOTIDE SEQUENCE</scope>
    <source>
        <strain evidence="1">STE-U-9442</strain>
    </source>
</reference>
<keyword evidence="2" id="KW-1185">Reference proteome</keyword>
<proteinExistence type="predicted"/>
<sequence>MSVPVPLSAFALRRSAVVRKLSRAVMATFGSIEVVELLPSIVQVSGSTMEWLEIGASSVRYVLEEQRNCCGELYVATVLFYSKGLPFDCVWASIRALGCSHDASNKAFPQIVLLARLVAFTACPMRGFVLANTLNA</sequence>
<dbReference type="EMBL" id="JASMQC010000013">
    <property type="protein sequence ID" value="KAK1940826.1"/>
    <property type="molecule type" value="Genomic_DNA"/>
</dbReference>
<evidence type="ECO:0000313" key="1">
    <source>
        <dbReference type="EMBL" id="KAK1940826.1"/>
    </source>
</evidence>
<gene>
    <name evidence="1" type="ORF">P3T76_007532</name>
</gene>
<accession>A0AAD9GLV6</accession>
<dbReference type="Proteomes" id="UP001259832">
    <property type="component" value="Unassembled WGS sequence"/>
</dbReference>
<evidence type="ECO:0000313" key="2">
    <source>
        <dbReference type="Proteomes" id="UP001259832"/>
    </source>
</evidence>
<name>A0AAD9GLV6_9STRA</name>
<organism evidence="1 2">
    <name type="scientific">Phytophthora citrophthora</name>
    <dbReference type="NCBI Taxonomy" id="4793"/>
    <lineage>
        <taxon>Eukaryota</taxon>
        <taxon>Sar</taxon>
        <taxon>Stramenopiles</taxon>
        <taxon>Oomycota</taxon>
        <taxon>Peronosporomycetes</taxon>
        <taxon>Peronosporales</taxon>
        <taxon>Peronosporaceae</taxon>
        <taxon>Phytophthora</taxon>
    </lineage>
</organism>
<protein>
    <submittedName>
        <fullName evidence="1">Uncharacterized protein</fullName>
    </submittedName>
</protein>
<comment type="caution">
    <text evidence="1">The sequence shown here is derived from an EMBL/GenBank/DDBJ whole genome shotgun (WGS) entry which is preliminary data.</text>
</comment>
<dbReference type="AlphaFoldDB" id="A0AAD9GLV6"/>